<dbReference type="GO" id="GO:0000398">
    <property type="term" value="P:mRNA splicing, via spliceosome"/>
    <property type="evidence" value="ECO:0000318"/>
    <property type="project" value="GO_Central"/>
</dbReference>
<dbReference type="Proteomes" id="UP000054558">
    <property type="component" value="Unassembled WGS sequence"/>
</dbReference>
<feature type="compositionally biased region" description="Acidic residues" evidence="2">
    <location>
        <begin position="60"/>
        <end position="72"/>
    </location>
</feature>
<evidence type="ECO:0000313" key="4">
    <source>
        <dbReference type="Proteomes" id="UP000054558"/>
    </source>
</evidence>
<evidence type="ECO:0000256" key="2">
    <source>
        <dbReference type="SAM" id="MobiDB-lite"/>
    </source>
</evidence>
<dbReference type="GO" id="GO:0005684">
    <property type="term" value="C:U2-type spliceosomal complex"/>
    <property type="evidence" value="ECO:0000318"/>
    <property type="project" value="GO_Central"/>
</dbReference>
<keyword evidence="4" id="KW-1185">Reference proteome</keyword>
<dbReference type="EMBL" id="DF237103">
    <property type="protein sequence ID" value="GAQ83584.1"/>
    <property type="molecule type" value="Genomic_DNA"/>
</dbReference>
<evidence type="ECO:0008006" key="5">
    <source>
        <dbReference type="Google" id="ProtNLM"/>
    </source>
</evidence>
<feature type="region of interest" description="Disordered" evidence="2">
    <location>
        <begin position="92"/>
        <end position="440"/>
    </location>
</feature>
<feature type="region of interest" description="Disordered" evidence="2">
    <location>
        <begin position="9"/>
        <end position="35"/>
    </location>
</feature>
<dbReference type="AlphaFoldDB" id="A0A1Y1HY47"/>
<accession>A0A1Y1HY47</accession>
<dbReference type="PANTHER" id="PTHR31809">
    <property type="entry name" value="BUD13 HOMOLOG"/>
    <property type="match status" value="1"/>
</dbReference>
<dbReference type="InterPro" id="IPR018609">
    <property type="entry name" value="Bud13"/>
</dbReference>
<sequence length="548" mass="61339">MASLQEYLKRYTEGGAGDQEDKKKKKKRKKGKEEAVPVRKLVPGIIIHDEDAPWQKNIEEPVEEEEEVEEAPEVVADADTRMKLRLDMLREMQAKQGSNWTEVGTADTSARRDLEARNGSPDISPPRKRRNDSPDLSPPRTARHDSPDVSPPSRARHDSPDLSPPRRARQNAPDLSPPRKARHDSPDLSPSRKARRGSPDLSPPRKGRPASPDLSPPRKARHDSPDLSPPRKSRRDVAPDLSPPRKARQASPDSSPPRRRRQDSPDLSPPRRARHAPSPHQQDLSPPRKRHHDSPDLSPPRRKARHDSPEGPPPRNASNPSGGEKPARMTDGTLAGLRTGKDLQREIEAKRAQDAKKFSALDAAVTGRGAGTVYRDKTGRRVTAEELKAQAEAEAKKRKEEPPPEWGKGMAQKRAAEDKARELDDMRNKPFARTRDDKDLDNMLKSRSRWGDPMAHLVKNKGPSEADLVGQLDMDDLKAQGFIVPQDIPPHSWLKRGLAPPYNRFGIRPGRHWDGVDRSTGFEKELVKASNAKQARANEAYLWSVADM</sequence>
<organism evidence="3 4">
    <name type="scientific">Klebsormidium nitens</name>
    <name type="common">Green alga</name>
    <name type="synonym">Ulothrix nitens</name>
    <dbReference type="NCBI Taxonomy" id="105231"/>
    <lineage>
        <taxon>Eukaryota</taxon>
        <taxon>Viridiplantae</taxon>
        <taxon>Streptophyta</taxon>
        <taxon>Klebsormidiophyceae</taxon>
        <taxon>Klebsormidiales</taxon>
        <taxon>Klebsormidiaceae</taxon>
        <taxon>Klebsormidium</taxon>
    </lineage>
</organism>
<proteinExistence type="inferred from homology"/>
<comment type="similarity">
    <text evidence="1">Belongs to the CWC26 family.</text>
</comment>
<dbReference type="Pfam" id="PF09736">
    <property type="entry name" value="Bud13"/>
    <property type="match status" value="1"/>
</dbReference>
<dbReference type="InterPro" id="IPR051112">
    <property type="entry name" value="CWC26_splicing_factor"/>
</dbReference>
<feature type="compositionally biased region" description="Polar residues" evidence="2">
    <location>
        <begin position="95"/>
        <end position="108"/>
    </location>
</feature>
<dbReference type="STRING" id="105231.A0A1Y1HY47"/>
<protein>
    <recommendedName>
        <fullName evidence="5">BUD13 homolog</fullName>
    </recommendedName>
</protein>
<gene>
    <name evidence="3" type="ORF">KFL_001540020</name>
</gene>
<feature type="compositionally biased region" description="Basic and acidic residues" evidence="2">
    <location>
        <begin position="414"/>
        <end position="440"/>
    </location>
</feature>
<feature type="region of interest" description="Disordered" evidence="2">
    <location>
        <begin position="51"/>
        <end position="76"/>
    </location>
</feature>
<reference evidence="3 4" key="1">
    <citation type="journal article" date="2014" name="Nat. Commun.">
        <title>Klebsormidium flaccidum genome reveals primary factors for plant terrestrial adaptation.</title>
        <authorList>
            <person name="Hori K."/>
            <person name="Maruyama F."/>
            <person name="Fujisawa T."/>
            <person name="Togashi T."/>
            <person name="Yamamoto N."/>
            <person name="Seo M."/>
            <person name="Sato S."/>
            <person name="Yamada T."/>
            <person name="Mori H."/>
            <person name="Tajima N."/>
            <person name="Moriyama T."/>
            <person name="Ikeuchi M."/>
            <person name="Watanabe M."/>
            <person name="Wada H."/>
            <person name="Kobayashi K."/>
            <person name="Saito M."/>
            <person name="Masuda T."/>
            <person name="Sasaki-Sekimoto Y."/>
            <person name="Mashiguchi K."/>
            <person name="Awai K."/>
            <person name="Shimojima M."/>
            <person name="Masuda S."/>
            <person name="Iwai M."/>
            <person name="Nobusawa T."/>
            <person name="Narise T."/>
            <person name="Kondo S."/>
            <person name="Saito H."/>
            <person name="Sato R."/>
            <person name="Murakawa M."/>
            <person name="Ihara Y."/>
            <person name="Oshima-Yamada Y."/>
            <person name="Ohtaka K."/>
            <person name="Satoh M."/>
            <person name="Sonobe K."/>
            <person name="Ishii M."/>
            <person name="Ohtani R."/>
            <person name="Kanamori-Sato M."/>
            <person name="Honoki R."/>
            <person name="Miyazaki D."/>
            <person name="Mochizuki H."/>
            <person name="Umetsu J."/>
            <person name="Higashi K."/>
            <person name="Shibata D."/>
            <person name="Kamiya Y."/>
            <person name="Sato N."/>
            <person name="Nakamura Y."/>
            <person name="Tabata S."/>
            <person name="Ida S."/>
            <person name="Kurokawa K."/>
            <person name="Ohta H."/>
        </authorList>
    </citation>
    <scope>NUCLEOTIDE SEQUENCE [LARGE SCALE GENOMIC DNA]</scope>
    <source>
        <strain evidence="3 4">NIES-2285</strain>
    </source>
</reference>
<name>A0A1Y1HY47_KLENI</name>
<dbReference type="PANTHER" id="PTHR31809:SF0">
    <property type="entry name" value="BUD13 HOMOLOG"/>
    <property type="match status" value="1"/>
</dbReference>
<evidence type="ECO:0000313" key="3">
    <source>
        <dbReference type="EMBL" id="GAQ83584.1"/>
    </source>
</evidence>
<evidence type="ECO:0000256" key="1">
    <source>
        <dbReference type="ARBA" id="ARBA00011069"/>
    </source>
</evidence>
<dbReference type="OrthoDB" id="6022at2759"/>
<dbReference type="OMA" id="LHEKDPM"/>
<feature type="compositionally biased region" description="Basic and acidic residues" evidence="2">
    <location>
        <begin position="374"/>
        <end position="402"/>
    </location>
</feature>
<feature type="compositionally biased region" description="Basic and acidic residues" evidence="2">
    <location>
        <begin position="339"/>
        <end position="359"/>
    </location>
</feature>